<dbReference type="EMBL" id="KB454505">
    <property type="protein sequence ID" value="EME29821.1"/>
    <property type="molecule type" value="Genomic_DNA"/>
</dbReference>
<dbReference type="RefSeq" id="XP_005706341.1">
    <property type="nucleotide sequence ID" value="XM_005706284.1"/>
</dbReference>
<keyword evidence="2" id="KW-1185">Reference proteome</keyword>
<evidence type="ECO:0000313" key="2">
    <source>
        <dbReference type="Proteomes" id="UP000030680"/>
    </source>
</evidence>
<sequence>MSSFRQRAMKEPSWKLEELVHYFGYEDEQKPPEPKLLNVAESLCPRLSFKEQLVIAILIEEFLKEQLKNFERSR</sequence>
<organism evidence="1 2">
    <name type="scientific">Galdieria sulphuraria</name>
    <name type="common">Red alga</name>
    <dbReference type="NCBI Taxonomy" id="130081"/>
    <lineage>
        <taxon>Eukaryota</taxon>
        <taxon>Rhodophyta</taxon>
        <taxon>Bangiophyceae</taxon>
        <taxon>Galdieriales</taxon>
        <taxon>Galdieriaceae</taxon>
        <taxon>Galdieria</taxon>
    </lineage>
</organism>
<gene>
    <name evidence="1" type="ORF">Gasu_28210</name>
</gene>
<dbReference type="Proteomes" id="UP000030680">
    <property type="component" value="Unassembled WGS sequence"/>
</dbReference>
<proteinExistence type="predicted"/>
<name>M2W296_GALSU</name>
<dbReference type="OrthoDB" id="10299116at2759"/>
<dbReference type="AlphaFoldDB" id="M2W296"/>
<accession>M2W296</accession>
<dbReference type="GeneID" id="17088590"/>
<dbReference type="Gramene" id="EME29821">
    <property type="protein sequence ID" value="EME29821"/>
    <property type="gene ID" value="Gasu_28210"/>
</dbReference>
<reference evidence="2" key="1">
    <citation type="journal article" date="2013" name="Science">
        <title>Gene transfer from bacteria and archaea facilitated evolution of an extremophilic eukaryote.</title>
        <authorList>
            <person name="Schonknecht G."/>
            <person name="Chen W.H."/>
            <person name="Ternes C.M."/>
            <person name="Barbier G.G."/>
            <person name="Shrestha R.P."/>
            <person name="Stanke M."/>
            <person name="Brautigam A."/>
            <person name="Baker B.J."/>
            <person name="Banfield J.F."/>
            <person name="Garavito R.M."/>
            <person name="Carr K."/>
            <person name="Wilkerson C."/>
            <person name="Rensing S.A."/>
            <person name="Gagneul D."/>
            <person name="Dickenson N.E."/>
            <person name="Oesterhelt C."/>
            <person name="Lercher M.J."/>
            <person name="Weber A.P."/>
        </authorList>
    </citation>
    <scope>NUCLEOTIDE SEQUENCE [LARGE SCALE GENOMIC DNA]</scope>
    <source>
        <strain evidence="2">074W</strain>
    </source>
</reference>
<protein>
    <submittedName>
        <fullName evidence="1">Uncharacterized protein</fullName>
    </submittedName>
</protein>
<dbReference type="KEGG" id="gsl:Gasu_28210"/>
<evidence type="ECO:0000313" key="1">
    <source>
        <dbReference type="EMBL" id="EME29821.1"/>
    </source>
</evidence>